<dbReference type="EMBL" id="CAIIXF020000013">
    <property type="protein sequence ID" value="CAH1802675.1"/>
    <property type="molecule type" value="Genomic_DNA"/>
</dbReference>
<proteinExistence type="predicted"/>
<reference evidence="1" key="1">
    <citation type="submission" date="2022-03" db="EMBL/GenBank/DDBJ databases">
        <authorList>
            <person name="Martin C."/>
        </authorList>
    </citation>
    <scope>NUCLEOTIDE SEQUENCE</scope>
</reference>
<keyword evidence="2" id="KW-1185">Reference proteome</keyword>
<accession>A0A8J1TBV8</accession>
<feature type="non-terminal residue" evidence="1">
    <location>
        <position position="1"/>
    </location>
</feature>
<protein>
    <submittedName>
        <fullName evidence="1">Uncharacterized protein</fullName>
    </submittedName>
</protein>
<evidence type="ECO:0000313" key="1">
    <source>
        <dbReference type="EMBL" id="CAH1802675.1"/>
    </source>
</evidence>
<name>A0A8J1TBV8_OWEFU</name>
<sequence>GKTLLCSKEFKKNSINPSSDVHGNEQTKLLRQEYVIENPRMFLYMEMENVGQSVTLLDFFCTNYDRLCQFPLKDTDYDRLENEHCSMEKILKSHRQCTKNNSASNNKDGQIYHPKYIK</sequence>
<gene>
    <name evidence="1" type="ORF">OFUS_LOCUS26326</name>
</gene>
<comment type="caution">
    <text evidence="1">The sequence shown here is derived from an EMBL/GenBank/DDBJ whole genome shotgun (WGS) entry which is preliminary data.</text>
</comment>
<dbReference type="Proteomes" id="UP000749559">
    <property type="component" value="Unassembled WGS sequence"/>
</dbReference>
<dbReference type="AlphaFoldDB" id="A0A8J1TBV8"/>
<evidence type="ECO:0000313" key="2">
    <source>
        <dbReference type="Proteomes" id="UP000749559"/>
    </source>
</evidence>
<organism evidence="1 2">
    <name type="scientific">Owenia fusiformis</name>
    <name type="common">Polychaete worm</name>
    <dbReference type="NCBI Taxonomy" id="6347"/>
    <lineage>
        <taxon>Eukaryota</taxon>
        <taxon>Metazoa</taxon>
        <taxon>Spiralia</taxon>
        <taxon>Lophotrochozoa</taxon>
        <taxon>Annelida</taxon>
        <taxon>Polychaeta</taxon>
        <taxon>Sedentaria</taxon>
        <taxon>Canalipalpata</taxon>
        <taxon>Sabellida</taxon>
        <taxon>Oweniida</taxon>
        <taxon>Oweniidae</taxon>
        <taxon>Owenia</taxon>
    </lineage>
</organism>